<dbReference type="Gene3D" id="2.70.70.10">
    <property type="entry name" value="Glucose Permease (Domain IIA)"/>
    <property type="match status" value="1"/>
</dbReference>
<keyword evidence="2" id="KW-0175">Coiled coil</keyword>
<dbReference type="AlphaFoldDB" id="A0A3A3YS98"/>
<accession>A0A3A3YS98</accession>
<sequence length="413" mass="43455">MTARADRDPEELPPVRARPVVLAACAALSASLFPVVAGAPLAAADERGAVAVERSRAAVGDARDRLAQAQAALPRAQAELERATRALRGAQARERAVAAELVRAQRAERAATAQVARTRAALAEAERTAAALAHEVYVQGLDGPARQLSVALGARDAQELAAAVALTSEVSQRQSDQIAHLDAQRARLAEHEAALSAARSEVQRREAAAEAVVERERSLVTRASRSRDRVTALVAVRAEAVARAEATKRLDEAQYRAMQDEAAALKERLATMAATGVPPVSGSGLVVPAEGSFTSPYGMRTHPITGVHKLHTGMDIANSCGTPILAAQAGRVVEAEYASGYGYRTVIDHGVVGGRRLATAYSHQQGLQTATGQSVAQGQVIGEIGTTGYSTGCHLHFEVLVDGEYVDPEPYLR</sequence>
<feature type="coiled-coil region" evidence="2">
    <location>
        <begin position="59"/>
        <end position="135"/>
    </location>
</feature>
<feature type="domain" description="M23ase beta-sheet core" evidence="3">
    <location>
        <begin position="310"/>
        <end position="408"/>
    </location>
</feature>
<comment type="caution">
    <text evidence="4">The sequence shown here is derived from an EMBL/GenBank/DDBJ whole genome shotgun (WGS) entry which is preliminary data.</text>
</comment>
<dbReference type="InterPro" id="IPR016047">
    <property type="entry name" value="M23ase_b-sheet_dom"/>
</dbReference>
<organism evidence="4 5">
    <name type="scientific">Vallicoccus soli</name>
    <dbReference type="NCBI Taxonomy" id="2339232"/>
    <lineage>
        <taxon>Bacteria</taxon>
        <taxon>Bacillati</taxon>
        <taxon>Actinomycetota</taxon>
        <taxon>Actinomycetes</taxon>
        <taxon>Motilibacterales</taxon>
        <taxon>Vallicoccaceae</taxon>
        <taxon>Vallicoccus</taxon>
    </lineage>
</organism>
<evidence type="ECO:0000313" key="5">
    <source>
        <dbReference type="Proteomes" id="UP000265614"/>
    </source>
</evidence>
<dbReference type="SUPFAM" id="SSF51261">
    <property type="entry name" value="Duplicated hybrid motif"/>
    <property type="match status" value="1"/>
</dbReference>
<feature type="coiled-coil region" evidence="2">
    <location>
        <begin position="241"/>
        <end position="275"/>
    </location>
</feature>
<protein>
    <recommendedName>
        <fullName evidence="3">M23ase beta-sheet core domain-containing protein</fullName>
    </recommendedName>
</protein>
<keyword evidence="5" id="KW-1185">Reference proteome</keyword>
<dbReference type="PANTHER" id="PTHR21666">
    <property type="entry name" value="PEPTIDASE-RELATED"/>
    <property type="match status" value="1"/>
</dbReference>
<proteinExistence type="predicted"/>
<evidence type="ECO:0000259" key="3">
    <source>
        <dbReference type="Pfam" id="PF01551"/>
    </source>
</evidence>
<gene>
    <name evidence="4" type="ORF">D5H78_14600</name>
</gene>
<dbReference type="InterPro" id="IPR050570">
    <property type="entry name" value="Cell_wall_metabolism_enzyme"/>
</dbReference>
<dbReference type="Proteomes" id="UP000265614">
    <property type="component" value="Unassembled WGS sequence"/>
</dbReference>
<dbReference type="InterPro" id="IPR011055">
    <property type="entry name" value="Dup_hybrid_motif"/>
</dbReference>
<dbReference type="PANTHER" id="PTHR21666:SF289">
    <property type="entry name" value="L-ALA--D-GLU ENDOPEPTIDASE"/>
    <property type="match status" value="1"/>
</dbReference>
<reference evidence="4 5" key="1">
    <citation type="submission" date="2018-09" db="EMBL/GenBank/DDBJ databases">
        <title>YIM 75000 draft genome.</title>
        <authorList>
            <person name="Tang S."/>
            <person name="Feng Y."/>
        </authorList>
    </citation>
    <scope>NUCLEOTIDE SEQUENCE [LARGE SCALE GENOMIC DNA]</scope>
    <source>
        <strain evidence="4 5">YIM 75000</strain>
    </source>
</reference>
<keyword evidence="1" id="KW-0732">Signal</keyword>
<evidence type="ECO:0000256" key="1">
    <source>
        <dbReference type="ARBA" id="ARBA00022729"/>
    </source>
</evidence>
<dbReference type="CDD" id="cd12797">
    <property type="entry name" value="M23_peptidase"/>
    <property type="match status" value="1"/>
</dbReference>
<name>A0A3A3YS98_9ACTN</name>
<evidence type="ECO:0000313" key="4">
    <source>
        <dbReference type="EMBL" id="RJK94221.1"/>
    </source>
</evidence>
<dbReference type="Pfam" id="PF01551">
    <property type="entry name" value="Peptidase_M23"/>
    <property type="match status" value="1"/>
</dbReference>
<feature type="coiled-coil region" evidence="2">
    <location>
        <begin position="181"/>
        <end position="208"/>
    </location>
</feature>
<dbReference type="GO" id="GO:0004222">
    <property type="term" value="F:metalloendopeptidase activity"/>
    <property type="evidence" value="ECO:0007669"/>
    <property type="project" value="TreeGrafter"/>
</dbReference>
<evidence type="ECO:0000256" key="2">
    <source>
        <dbReference type="SAM" id="Coils"/>
    </source>
</evidence>
<dbReference type="EMBL" id="QZEZ01000007">
    <property type="protein sequence ID" value="RJK94221.1"/>
    <property type="molecule type" value="Genomic_DNA"/>
</dbReference>